<accession>A0ABQ6IGF9</accession>
<feature type="region of interest" description="Disordered" evidence="1">
    <location>
        <begin position="24"/>
        <end position="106"/>
    </location>
</feature>
<dbReference type="EMBL" id="BSUN01000001">
    <property type="protein sequence ID" value="GMA35827.1"/>
    <property type="molecule type" value="Genomic_DNA"/>
</dbReference>
<reference evidence="3" key="1">
    <citation type="journal article" date="2019" name="Int. J. Syst. Evol. Microbiol.">
        <title>The Global Catalogue of Microorganisms (GCM) 10K type strain sequencing project: providing services to taxonomists for standard genome sequencing and annotation.</title>
        <authorList>
            <consortium name="The Broad Institute Genomics Platform"/>
            <consortium name="The Broad Institute Genome Sequencing Center for Infectious Disease"/>
            <person name="Wu L."/>
            <person name="Ma J."/>
        </authorList>
    </citation>
    <scope>NUCLEOTIDE SEQUENCE [LARGE SCALE GENOMIC DNA]</scope>
    <source>
        <strain evidence="3">NBRC 112299</strain>
    </source>
</reference>
<gene>
    <name evidence="2" type="ORF">GCM10025876_20310</name>
</gene>
<proteinExistence type="predicted"/>
<comment type="caution">
    <text evidence="2">The sequence shown here is derived from an EMBL/GenBank/DDBJ whole genome shotgun (WGS) entry which is preliminary data.</text>
</comment>
<sequence>MAAYGDHLNSLRRVTRYPTAMVSSNTPATAADSSRMVAAHHASGSPEVSMRTVWPRARDTAYSTSPGMPMHAASASAPSASRRSPLQPPVRPRRLRAERPPMLSRYSASATGMSRYAWRTTWEMRSTQSIDERDGFSVVD</sequence>
<evidence type="ECO:0000256" key="1">
    <source>
        <dbReference type="SAM" id="MobiDB-lite"/>
    </source>
</evidence>
<evidence type="ECO:0000313" key="3">
    <source>
        <dbReference type="Proteomes" id="UP001157125"/>
    </source>
</evidence>
<evidence type="ECO:0000313" key="2">
    <source>
        <dbReference type="EMBL" id="GMA35827.1"/>
    </source>
</evidence>
<protein>
    <submittedName>
        <fullName evidence="2">Uncharacterized protein</fullName>
    </submittedName>
</protein>
<feature type="compositionally biased region" description="Low complexity" evidence="1">
    <location>
        <begin position="72"/>
        <end position="85"/>
    </location>
</feature>
<dbReference type="Proteomes" id="UP001157125">
    <property type="component" value="Unassembled WGS sequence"/>
</dbReference>
<name>A0ABQ6IGF9_9MICO</name>
<keyword evidence="3" id="KW-1185">Reference proteome</keyword>
<organism evidence="2 3">
    <name type="scientific">Demequina litorisediminis</name>
    <dbReference type="NCBI Taxonomy" id="1849022"/>
    <lineage>
        <taxon>Bacteria</taxon>
        <taxon>Bacillati</taxon>
        <taxon>Actinomycetota</taxon>
        <taxon>Actinomycetes</taxon>
        <taxon>Micrococcales</taxon>
        <taxon>Demequinaceae</taxon>
        <taxon>Demequina</taxon>
    </lineage>
</organism>